<dbReference type="OrthoDB" id="2621128at2"/>
<keyword evidence="2" id="KW-1185">Reference proteome</keyword>
<proteinExistence type="predicted"/>
<protein>
    <submittedName>
        <fullName evidence="1">Uncharacterized protein</fullName>
    </submittedName>
</protein>
<dbReference type="AlphaFoldDB" id="A0A4R5KTM4"/>
<organism evidence="1 2">
    <name type="scientific">Paenibacillus piri</name>
    <dbReference type="NCBI Taxonomy" id="2547395"/>
    <lineage>
        <taxon>Bacteria</taxon>
        <taxon>Bacillati</taxon>
        <taxon>Bacillota</taxon>
        <taxon>Bacilli</taxon>
        <taxon>Bacillales</taxon>
        <taxon>Paenibacillaceae</taxon>
        <taxon>Paenibacillus</taxon>
    </lineage>
</organism>
<reference evidence="1 2" key="1">
    <citation type="submission" date="2019-03" db="EMBL/GenBank/DDBJ databases">
        <title>This is whole genome sequence of Paenibacillus sp MS74 strain.</title>
        <authorList>
            <person name="Trinh H.N."/>
        </authorList>
    </citation>
    <scope>NUCLEOTIDE SEQUENCE [LARGE SCALE GENOMIC DNA]</scope>
    <source>
        <strain evidence="1 2">MS74</strain>
    </source>
</reference>
<dbReference type="RefSeq" id="WP_133225791.1">
    <property type="nucleotide sequence ID" value="NZ_SMRT01000002.1"/>
</dbReference>
<gene>
    <name evidence="1" type="ORF">E1757_05170</name>
</gene>
<name>A0A4R5KTM4_9BACL</name>
<dbReference type="EMBL" id="SMRT01000002">
    <property type="protein sequence ID" value="TDF99253.1"/>
    <property type="molecule type" value="Genomic_DNA"/>
</dbReference>
<evidence type="ECO:0000313" key="2">
    <source>
        <dbReference type="Proteomes" id="UP000295636"/>
    </source>
</evidence>
<dbReference type="Proteomes" id="UP000295636">
    <property type="component" value="Unassembled WGS sequence"/>
</dbReference>
<sequence length="92" mass="10557">MIFDYCEFEKTEEGRLTVITGCRFEDEPDELYVIHLNTLQDGTVRKLTLYFNGHDCSYTFKAEEAEAVLAYAAEVIPSSAYAGWYEGELRIV</sequence>
<comment type="caution">
    <text evidence="1">The sequence shown here is derived from an EMBL/GenBank/DDBJ whole genome shotgun (WGS) entry which is preliminary data.</text>
</comment>
<accession>A0A4R5KTM4</accession>
<evidence type="ECO:0000313" key="1">
    <source>
        <dbReference type="EMBL" id="TDF99253.1"/>
    </source>
</evidence>